<dbReference type="Pfam" id="PF00651">
    <property type="entry name" value="BTB"/>
    <property type="match status" value="1"/>
</dbReference>
<reference evidence="2" key="1">
    <citation type="submission" date="2020-04" db="EMBL/GenBank/DDBJ databases">
        <title>Draft genome resource of the tomato pathogen Pseudocercospora fuligena.</title>
        <authorList>
            <person name="Zaccaron A."/>
        </authorList>
    </citation>
    <scope>NUCLEOTIDE SEQUENCE</scope>
    <source>
        <strain evidence="2">PF001</strain>
    </source>
</reference>
<dbReference type="CDD" id="cd18186">
    <property type="entry name" value="BTB_POZ_ZBTB_KLHL-like"/>
    <property type="match status" value="1"/>
</dbReference>
<dbReference type="Proteomes" id="UP000660729">
    <property type="component" value="Unassembled WGS sequence"/>
</dbReference>
<feature type="domain" description="BTB" evidence="1">
    <location>
        <begin position="20"/>
        <end position="79"/>
    </location>
</feature>
<dbReference type="OrthoDB" id="3646030at2759"/>
<dbReference type="SMART" id="SM00225">
    <property type="entry name" value="BTB"/>
    <property type="match status" value="1"/>
</dbReference>
<dbReference type="InterPro" id="IPR000210">
    <property type="entry name" value="BTB/POZ_dom"/>
</dbReference>
<comment type="caution">
    <text evidence="2">The sequence shown here is derived from an EMBL/GenBank/DDBJ whole genome shotgun (WGS) entry which is preliminary data.</text>
</comment>
<dbReference type="AlphaFoldDB" id="A0A8H6VQA2"/>
<gene>
    <name evidence="2" type="ORF">HII31_03634</name>
</gene>
<dbReference type="SUPFAM" id="SSF54695">
    <property type="entry name" value="POZ domain"/>
    <property type="match status" value="1"/>
</dbReference>
<protein>
    <recommendedName>
        <fullName evidence="1">BTB domain-containing protein</fullName>
    </recommendedName>
</protein>
<accession>A0A8H6VQA2</accession>
<keyword evidence="3" id="KW-1185">Reference proteome</keyword>
<dbReference type="Gene3D" id="3.30.710.10">
    <property type="entry name" value="Potassium Channel Kv1.1, Chain A"/>
    <property type="match status" value="1"/>
</dbReference>
<dbReference type="PROSITE" id="PS50097">
    <property type="entry name" value="BTB"/>
    <property type="match status" value="1"/>
</dbReference>
<dbReference type="InterPro" id="IPR011333">
    <property type="entry name" value="SKP1/BTB/POZ_sf"/>
</dbReference>
<sequence length="199" mass="23070">MSKKHFFEKLKDTRADHDTSDFTIVCSGKDIKVHRLVLSLHSGYFARLFKSDFKENVESKITLVKEPFAAVVAMIQFFYELTYDGISSIQEHATVWILGDKFEIPGLMEYAQKRFDNACKASVESYEMDLTIATPLIEVVPLIYENTPPNTVGLRATVAKWWNELMCWNRYIISKDEWREMITKHPEFGVDVITRLGMD</sequence>
<evidence type="ECO:0000259" key="1">
    <source>
        <dbReference type="PROSITE" id="PS50097"/>
    </source>
</evidence>
<dbReference type="PANTHER" id="PTHR47843">
    <property type="entry name" value="BTB DOMAIN-CONTAINING PROTEIN-RELATED"/>
    <property type="match status" value="1"/>
</dbReference>
<proteinExistence type="predicted"/>
<evidence type="ECO:0000313" key="2">
    <source>
        <dbReference type="EMBL" id="KAF7194960.1"/>
    </source>
</evidence>
<dbReference type="PANTHER" id="PTHR47843:SF5">
    <property type="entry name" value="BTB_POZ DOMAIN PROTEIN"/>
    <property type="match status" value="1"/>
</dbReference>
<dbReference type="EMBL" id="JABCIY010000044">
    <property type="protein sequence ID" value="KAF7194960.1"/>
    <property type="molecule type" value="Genomic_DNA"/>
</dbReference>
<name>A0A8H6VQA2_9PEZI</name>
<organism evidence="2 3">
    <name type="scientific">Pseudocercospora fuligena</name>
    <dbReference type="NCBI Taxonomy" id="685502"/>
    <lineage>
        <taxon>Eukaryota</taxon>
        <taxon>Fungi</taxon>
        <taxon>Dikarya</taxon>
        <taxon>Ascomycota</taxon>
        <taxon>Pezizomycotina</taxon>
        <taxon>Dothideomycetes</taxon>
        <taxon>Dothideomycetidae</taxon>
        <taxon>Mycosphaerellales</taxon>
        <taxon>Mycosphaerellaceae</taxon>
        <taxon>Pseudocercospora</taxon>
    </lineage>
</organism>
<evidence type="ECO:0000313" key="3">
    <source>
        <dbReference type="Proteomes" id="UP000660729"/>
    </source>
</evidence>